<protein>
    <submittedName>
        <fullName evidence="1">Uncharacterized protein</fullName>
    </submittedName>
</protein>
<reference evidence="1 2" key="1">
    <citation type="submission" date="2017-03" db="EMBL/GenBank/DDBJ databases">
        <title>Genome sequence of Clostridium oryzae DSM 28571.</title>
        <authorList>
            <person name="Poehlein A."/>
            <person name="Daniel R."/>
        </authorList>
    </citation>
    <scope>NUCLEOTIDE SEQUENCE [LARGE SCALE GENOMIC DNA]</scope>
    <source>
        <strain evidence="1 2">DSM 28571</strain>
    </source>
</reference>
<accession>A0A1V4IE13</accession>
<evidence type="ECO:0000313" key="2">
    <source>
        <dbReference type="Proteomes" id="UP000190080"/>
    </source>
</evidence>
<comment type="caution">
    <text evidence="1">The sequence shown here is derived from an EMBL/GenBank/DDBJ whole genome shotgun (WGS) entry which is preliminary data.</text>
</comment>
<sequence>MQEPECMMFQETYSDSLEGIAGYVIYDMYKNA</sequence>
<name>A0A1V4IE13_9CLOT</name>
<proteinExistence type="predicted"/>
<organism evidence="1 2">
    <name type="scientific">Clostridium oryzae</name>
    <dbReference type="NCBI Taxonomy" id="1450648"/>
    <lineage>
        <taxon>Bacteria</taxon>
        <taxon>Bacillati</taxon>
        <taxon>Bacillota</taxon>
        <taxon>Clostridia</taxon>
        <taxon>Eubacteriales</taxon>
        <taxon>Clostridiaceae</taxon>
        <taxon>Clostridium</taxon>
    </lineage>
</organism>
<dbReference type="AlphaFoldDB" id="A0A1V4IE13"/>
<dbReference type="Proteomes" id="UP000190080">
    <property type="component" value="Unassembled WGS sequence"/>
</dbReference>
<gene>
    <name evidence="1" type="ORF">CLORY_37270</name>
</gene>
<keyword evidence="2" id="KW-1185">Reference proteome</keyword>
<dbReference type="EMBL" id="MZGV01000061">
    <property type="protein sequence ID" value="OPJ58232.1"/>
    <property type="molecule type" value="Genomic_DNA"/>
</dbReference>
<evidence type="ECO:0000313" key="1">
    <source>
        <dbReference type="EMBL" id="OPJ58232.1"/>
    </source>
</evidence>